<feature type="domain" description="Core-binding (CB)" evidence="6">
    <location>
        <begin position="7"/>
        <end position="97"/>
    </location>
</feature>
<evidence type="ECO:0000256" key="4">
    <source>
        <dbReference type="PROSITE-ProRule" id="PRU01248"/>
    </source>
</evidence>
<dbReference type="Pfam" id="PF02899">
    <property type="entry name" value="Phage_int_SAM_1"/>
    <property type="match status" value="1"/>
</dbReference>
<sequence>MAHEALLTEPTDVTLFLDYLASRGRKESTIRRYRYDLQDFYAFVSVELEEDRPPASKRIPPSLLEGYFSLLAEGRHYHAKTIKRIHTVLLRYFSFLHSTQRIASNPMTGITAEEAVTERLQEKDLVFPAEVKKLFHSLRSDAGLSARQAAVRPMLAPRNLLMIQLFLQHGLRLQELSTLTYRQVNLGKGELAISEFTGNPRIVQLSAAEKKLFFQYFQLIPEPVRPSYPHHPVFVAFDFQRQTYRWSYENDAPKNLTEVAIQKMLREERRRAGIDRSFSAKHFRNTYIVNELKKGISPEHMKETLGLQSILTLNKYISFVNQADS</sequence>
<evidence type="ECO:0000256" key="3">
    <source>
        <dbReference type="ARBA" id="ARBA00023172"/>
    </source>
</evidence>
<dbReference type="InterPro" id="IPR011010">
    <property type="entry name" value="DNA_brk_join_enz"/>
</dbReference>
<dbReference type="InterPro" id="IPR010998">
    <property type="entry name" value="Integrase_recombinase_N"/>
</dbReference>
<evidence type="ECO:0000313" key="8">
    <source>
        <dbReference type="Proteomes" id="UP000285120"/>
    </source>
</evidence>
<gene>
    <name evidence="7" type="ORF">ATL39_1000</name>
</gene>
<feature type="domain" description="Tyr recombinase" evidence="5">
    <location>
        <begin position="121"/>
        <end position="325"/>
    </location>
</feature>
<dbReference type="Gene3D" id="1.10.443.10">
    <property type="entry name" value="Intergrase catalytic core"/>
    <property type="match status" value="1"/>
</dbReference>
<comment type="caution">
    <text evidence="7">The sequence shown here is derived from an EMBL/GenBank/DDBJ whole genome shotgun (WGS) entry which is preliminary data.</text>
</comment>
<dbReference type="CDD" id="cd00397">
    <property type="entry name" value="DNA_BRE_C"/>
    <property type="match status" value="1"/>
</dbReference>
<keyword evidence="2 4" id="KW-0238">DNA-binding</keyword>
<dbReference type="InterPro" id="IPR013762">
    <property type="entry name" value="Integrase-like_cat_sf"/>
</dbReference>
<evidence type="ECO:0000256" key="2">
    <source>
        <dbReference type="ARBA" id="ARBA00023125"/>
    </source>
</evidence>
<dbReference type="InterPro" id="IPR044068">
    <property type="entry name" value="CB"/>
</dbReference>
<dbReference type="AlphaFoldDB" id="A0A419V638"/>
<keyword evidence="3" id="KW-0233">DNA recombination</keyword>
<dbReference type="PANTHER" id="PTHR30349">
    <property type="entry name" value="PHAGE INTEGRASE-RELATED"/>
    <property type="match status" value="1"/>
</dbReference>
<organism evidence="7 8">
    <name type="scientific">Sinobaca qinghaiensis</name>
    <dbReference type="NCBI Taxonomy" id="342944"/>
    <lineage>
        <taxon>Bacteria</taxon>
        <taxon>Bacillati</taxon>
        <taxon>Bacillota</taxon>
        <taxon>Bacilli</taxon>
        <taxon>Bacillales</taxon>
        <taxon>Sporolactobacillaceae</taxon>
        <taxon>Sinobaca</taxon>
    </lineage>
</organism>
<accession>A0A419V638</accession>
<dbReference type="PANTHER" id="PTHR30349:SF86">
    <property type="entry name" value="INTEGRASE_RECOMBINASE AQ_AA09-RELATED"/>
    <property type="match status" value="1"/>
</dbReference>
<evidence type="ECO:0000259" key="5">
    <source>
        <dbReference type="PROSITE" id="PS51898"/>
    </source>
</evidence>
<keyword evidence="8" id="KW-1185">Reference proteome</keyword>
<dbReference type="GO" id="GO:0006310">
    <property type="term" value="P:DNA recombination"/>
    <property type="evidence" value="ECO:0007669"/>
    <property type="project" value="UniProtKB-KW"/>
</dbReference>
<evidence type="ECO:0000256" key="1">
    <source>
        <dbReference type="ARBA" id="ARBA00022908"/>
    </source>
</evidence>
<dbReference type="SUPFAM" id="SSF56349">
    <property type="entry name" value="DNA breaking-rejoining enzymes"/>
    <property type="match status" value="1"/>
</dbReference>
<keyword evidence="1" id="KW-0229">DNA integration</keyword>
<evidence type="ECO:0000313" key="7">
    <source>
        <dbReference type="EMBL" id="RKD75301.1"/>
    </source>
</evidence>
<evidence type="ECO:0000259" key="6">
    <source>
        <dbReference type="PROSITE" id="PS51900"/>
    </source>
</evidence>
<proteinExistence type="predicted"/>
<dbReference type="InterPro" id="IPR004107">
    <property type="entry name" value="Integrase_SAM-like_N"/>
</dbReference>
<dbReference type="Pfam" id="PF00589">
    <property type="entry name" value="Phage_integrase"/>
    <property type="match status" value="1"/>
</dbReference>
<dbReference type="InterPro" id="IPR050090">
    <property type="entry name" value="Tyrosine_recombinase_XerCD"/>
</dbReference>
<dbReference type="Proteomes" id="UP000285120">
    <property type="component" value="Unassembled WGS sequence"/>
</dbReference>
<dbReference type="OrthoDB" id="2349923at2"/>
<dbReference type="Gene3D" id="1.10.150.130">
    <property type="match status" value="1"/>
</dbReference>
<dbReference type="RefSeq" id="WP_120192189.1">
    <property type="nucleotide sequence ID" value="NZ_RAPK01000007.1"/>
</dbReference>
<dbReference type="PROSITE" id="PS51900">
    <property type="entry name" value="CB"/>
    <property type="match status" value="1"/>
</dbReference>
<name>A0A419V638_9BACL</name>
<dbReference type="GO" id="GO:0015074">
    <property type="term" value="P:DNA integration"/>
    <property type="evidence" value="ECO:0007669"/>
    <property type="project" value="UniProtKB-KW"/>
</dbReference>
<reference evidence="7 8" key="1">
    <citation type="submission" date="2018-09" db="EMBL/GenBank/DDBJ databases">
        <title>Genomic Encyclopedia of Archaeal and Bacterial Type Strains, Phase II (KMG-II): from individual species to whole genera.</title>
        <authorList>
            <person name="Goeker M."/>
        </authorList>
    </citation>
    <scope>NUCLEOTIDE SEQUENCE [LARGE SCALE GENOMIC DNA]</scope>
    <source>
        <strain evidence="7 8">DSM 17008</strain>
    </source>
</reference>
<dbReference type="PROSITE" id="PS51898">
    <property type="entry name" value="TYR_RECOMBINASE"/>
    <property type="match status" value="1"/>
</dbReference>
<dbReference type="InterPro" id="IPR002104">
    <property type="entry name" value="Integrase_catalytic"/>
</dbReference>
<dbReference type="EMBL" id="RAPK01000007">
    <property type="protein sequence ID" value="RKD75301.1"/>
    <property type="molecule type" value="Genomic_DNA"/>
</dbReference>
<dbReference type="GO" id="GO:0003677">
    <property type="term" value="F:DNA binding"/>
    <property type="evidence" value="ECO:0007669"/>
    <property type="project" value="UniProtKB-UniRule"/>
</dbReference>
<protein>
    <submittedName>
        <fullName evidence="7">Site-specific recombinase XerD</fullName>
    </submittedName>
</protein>